<reference evidence="3" key="1">
    <citation type="submission" date="2020-03" db="EMBL/GenBank/DDBJ databases">
        <title>Intra-Species Differences in Population Size shape Life History and Genome Evolution.</title>
        <authorList>
            <person name="Willemsen D."/>
            <person name="Cui R."/>
            <person name="Valenzano D.R."/>
        </authorList>
    </citation>
    <scope>NUCLEOTIDE SEQUENCE</scope>
    <source>
        <strain evidence="3">GRZ</strain>
        <tissue evidence="3">Whole</tissue>
    </source>
</reference>
<dbReference type="AlphaFoldDB" id="A0A9D3B9S2"/>
<feature type="compositionally biased region" description="Basic residues" evidence="1">
    <location>
        <begin position="257"/>
        <end position="266"/>
    </location>
</feature>
<evidence type="ECO:0000313" key="4">
    <source>
        <dbReference type="Proteomes" id="UP000822369"/>
    </source>
</evidence>
<name>A0A9D3B9S2_NOTFU</name>
<gene>
    <name evidence="3" type="ORF">G4P62_005934</name>
</gene>
<dbReference type="InterPro" id="IPR036179">
    <property type="entry name" value="Ig-like_dom_sf"/>
</dbReference>
<feature type="region of interest" description="Disordered" evidence="1">
    <location>
        <begin position="459"/>
        <end position="483"/>
    </location>
</feature>
<sequence>MSSQAEDRVCMWGENRFNMLTRWLTFITLLGSADSVTVAPTCRVKGELLVQLLLRCGEGKSAGEVQFWHTPFGDLQTSDPSSDMAPVFLDHDGRLVIPSCSTHHAGLYYCIQHHPHGSTLWSYELHVGHQNQNRSQEVTSRFRRSFRLGKAVVSDGLFTGAVTASVLLTFTVGFSAGALARTRVVRCLLGISTGLRLPRKRHCQTDMPDHSAQVTIATLPLIYDNQVFEAEAMQRDSKACETPEKSVSMTTPSPPAKPKRSFRHKRHEEQEATAYLEGRGHRQDGEVQEKEITEDEETESEVDEDRCEQKVGERSDERREAAGEQEGRDERREAAGEQEGRDERREAAGEQEGKDERREAAGEHEGKDERREAAGEHEGRDESEEDQKSTGTEEKSRKNKEKTSSCVHQSNSRIIRLYQYDEDGQRFSHLPEPDCEHPEPGHRLRLRSKTRLNAIMMAASTGPTEVGGSKQEQEGPQHFHMEI</sequence>
<dbReference type="Proteomes" id="UP000822369">
    <property type="component" value="Unassembled WGS sequence"/>
</dbReference>
<feature type="compositionally biased region" description="Basic and acidic residues" evidence="1">
    <location>
        <begin position="307"/>
        <end position="396"/>
    </location>
</feature>
<protein>
    <submittedName>
        <fullName evidence="3">LOC107379767-like protein</fullName>
    </submittedName>
</protein>
<evidence type="ECO:0000256" key="2">
    <source>
        <dbReference type="SAM" id="SignalP"/>
    </source>
</evidence>
<feature type="chain" id="PRO_5038547836" evidence="2">
    <location>
        <begin position="36"/>
        <end position="483"/>
    </location>
</feature>
<proteinExistence type="predicted"/>
<feature type="compositionally biased region" description="Acidic residues" evidence="1">
    <location>
        <begin position="292"/>
        <end position="306"/>
    </location>
</feature>
<evidence type="ECO:0000256" key="1">
    <source>
        <dbReference type="SAM" id="MobiDB-lite"/>
    </source>
</evidence>
<feature type="signal peptide" evidence="2">
    <location>
        <begin position="1"/>
        <end position="35"/>
    </location>
</feature>
<feature type="compositionally biased region" description="Basic and acidic residues" evidence="1">
    <location>
        <begin position="234"/>
        <end position="244"/>
    </location>
</feature>
<organism evidence="3 4">
    <name type="scientific">Nothobranchius furzeri</name>
    <name type="common">Turquoise killifish</name>
    <dbReference type="NCBI Taxonomy" id="105023"/>
    <lineage>
        <taxon>Eukaryota</taxon>
        <taxon>Metazoa</taxon>
        <taxon>Chordata</taxon>
        <taxon>Craniata</taxon>
        <taxon>Vertebrata</taxon>
        <taxon>Euteleostomi</taxon>
        <taxon>Actinopterygii</taxon>
        <taxon>Neopterygii</taxon>
        <taxon>Teleostei</taxon>
        <taxon>Neoteleostei</taxon>
        <taxon>Acanthomorphata</taxon>
        <taxon>Ovalentaria</taxon>
        <taxon>Atherinomorphae</taxon>
        <taxon>Cyprinodontiformes</taxon>
        <taxon>Nothobranchiidae</taxon>
        <taxon>Nothobranchius</taxon>
    </lineage>
</organism>
<dbReference type="SUPFAM" id="SSF48726">
    <property type="entry name" value="Immunoglobulin"/>
    <property type="match status" value="1"/>
</dbReference>
<feature type="compositionally biased region" description="Basic and acidic residues" evidence="1">
    <location>
        <begin position="471"/>
        <end position="483"/>
    </location>
</feature>
<comment type="caution">
    <text evidence="3">The sequence shown here is derived from an EMBL/GenBank/DDBJ whole genome shotgun (WGS) entry which is preliminary data.</text>
</comment>
<evidence type="ECO:0000313" key="3">
    <source>
        <dbReference type="EMBL" id="KAF7199436.1"/>
    </source>
</evidence>
<feature type="compositionally biased region" description="Basic and acidic residues" evidence="1">
    <location>
        <begin position="278"/>
        <end position="291"/>
    </location>
</feature>
<dbReference type="EMBL" id="JAAVVJ010000027">
    <property type="protein sequence ID" value="KAF7199436.1"/>
    <property type="molecule type" value="Genomic_DNA"/>
</dbReference>
<keyword evidence="2" id="KW-0732">Signal</keyword>
<accession>A0A9D3B9S2</accession>
<feature type="region of interest" description="Disordered" evidence="1">
    <location>
        <begin position="234"/>
        <end position="410"/>
    </location>
</feature>